<evidence type="ECO:0000313" key="6">
    <source>
        <dbReference type="EMBL" id="GHC51846.1"/>
    </source>
</evidence>
<dbReference type="EMBL" id="BMYJ01000003">
    <property type="protein sequence ID" value="GHC51846.1"/>
    <property type="molecule type" value="Genomic_DNA"/>
</dbReference>
<organism evidence="6 7">
    <name type="scientific">Neogemmobacter tilapiae</name>
    <dbReference type="NCBI Taxonomy" id="875041"/>
    <lineage>
        <taxon>Bacteria</taxon>
        <taxon>Pseudomonadati</taxon>
        <taxon>Pseudomonadota</taxon>
        <taxon>Alphaproteobacteria</taxon>
        <taxon>Rhodobacterales</taxon>
        <taxon>Paracoccaceae</taxon>
        <taxon>Neogemmobacter</taxon>
    </lineage>
</organism>
<dbReference type="PROSITE" id="PS00211">
    <property type="entry name" value="ABC_TRANSPORTER_1"/>
    <property type="match status" value="1"/>
</dbReference>
<evidence type="ECO:0000259" key="5">
    <source>
        <dbReference type="PROSITE" id="PS50893"/>
    </source>
</evidence>
<evidence type="ECO:0000256" key="3">
    <source>
        <dbReference type="ARBA" id="ARBA00022741"/>
    </source>
</evidence>
<evidence type="ECO:0000256" key="4">
    <source>
        <dbReference type="ARBA" id="ARBA00022840"/>
    </source>
</evidence>
<keyword evidence="3" id="KW-0547">Nucleotide-binding</keyword>
<evidence type="ECO:0000256" key="2">
    <source>
        <dbReference type="ARBA" id="ARBA00022448"/>
    </source>
</evidence>
<dbReference type="InterPro" id="IPR015860">
    <property type="entry name" value="ABC_transpr_TagH-like"/>
</dbReference>
<feature type="domain" description="ABC transporter" evidence="5">
    <location>
        <begin position="2"/>
        <end position="221"/>
    </location>
</feature>
<dbReference type="PANTHER" id="PTHR46743">
    <property type="entry name" value="TEICHOIC ACIDS EXPORT ATP-BINDING PROTEIN TAGH"/>
    <property type="match status" value="1"/>
</dbReference>
<dbReference type="Proteomes" id="UP000638981">
    <property type="component" value="Unassembled WGS sequence"/>
</dbReference>
<dbReference type="SUPFAM" id="SSF52540">
    <property type="entry name" value="P-loop containing nucleoside triphosphate hydrolases"/>
    <property type="match status" value="1"/>
</dbReference>
<dbReference type="GO" id="GO:0140359">
    <property type="term" value="F:ABC-type transporter activity"/>
    <property type="evidence" value="ECO:0007669"/>
    <property type="project" value="InterPro"/>
</dbReference>
<evidence type="ECO:0000256" key="1">
    <source>
        <dbReference type="ARBA" id="ARBA00005417"/>
    </source>
</evidence>
<keyword evidence="7" id="KW-1185">Reference proteome</keyword>
<dbReference type="GO" id="GO:0005524">
    <property type="term" value="F:ATP binding"/>
    <property type="evidence" value="ECO:0007669"/>
    <property type="project" value="UniProtKB-KW"/>
</dbReference>
<dbReference type="AlphaFoldDB" id="A0A918TL67"/>
<proteinExistence type="inferred from homology"/>
<accession>A0A918TL67</accession>
<dbReference type="InterPro" id="IPR027417">
    <property type="entry name" value="P-loop_NTPase"/>
</dbReference>
<dbReference type="SMART" id="SM00382">
    <property type="entry name" value="AAA"/>
    <property type="match status" value="1"/>
</dbReference>
<reference evidence="6" key="2">
    <citation type="submission" date="2020-09" db="EMBL/GenBank/DDBJ databases">
        <authorList>
            <person name="Sun Q."/>
            <person name="Kim S."/>
        </authorList>
    </citation>
    <scope>NUCLEOTIDE SEQUENCE</scope>
    <source>
        <strain evidence="6">KCTC 23310</strain>
    </source>
</reference>
<keyword evidence="4 6" id="KW-0067">ATP-binding</keyword>
<dbReference type="GO" id="GO:0016887">
    <property type="term" value="F:ATP hydrolysis activity"/>
    <property type="evidence" value="ECO:0007669"/>
    <property type="project" value="InterPro"/>
</dbReference>
<reference evidence="6" key="1">
    <citation type="journal article" date="2014" name="Int. J. Syst. Evol. Microbiol.">
        <title>Complete genome sequence of Corynebacterium casei LMG S-19264T (=DSM 44701T), isolated from a smear-ripened cheese.</title>
        <authorList>
            <consortium name="US DOE Joint Genome Institute (JGI-PGF)"/>
            <person name="Walter F."/>
            <person name="Albersmeier A."/>
            <person name="Kalinowski J."/>
            <person name="Ruckert C."/>
        </authorList>
    </citation>
    <scope>NUCLEOTIDE SEQUENCE</scope>
    <source>
        <strain evidence="6">KCTC 23310</strain>
    </source>
</reference>
<comment type="caution">
    <text evidence="6">The sequence shown here is derived from an EMBL/GenBank/DDBJ whole genome shotgun (WGS) entry which is preliminary data.</text>
</comment>
<comment type="similarity">
    <text evidence="1">Belongs to the ABC transporter superfamily.</text>
</comment>
<dbReference type="CDD" id="cd03220">
    <property type="entry name" value="ABC_KpsT_Wzt"/>
    <property type="match status" value="1"/>
</dbReference>
<dbReference type="Gene3D" id="3.40.50.300">
    <property type="entry name" value="P-loop containing nucleotide triphosphate hydrolases"/>
    <property type="match status" value="1"/>
</dbReference>
<dbReference type="InterPro" id="IPR017871">
    <property type="entry name" value="ABC_transporter-like_CS"/>
</dbReference>
<dbReference type="PANTHER" id="PTHR46743:SF2">
    <property type="entry name" value="TEICHOIC ACIDS EXPORT ATP-BINDING PROTEIN TAGH"/>
    <property type="match status" value="1"/>
</dbReference>
<dbReference type="Pfam" id="PF00005">
    <property type="entry name" value="ABC_tran"/>
    <property type="match status" value="1"/>
</dbReference>
<protein>
    <submittedName>
        <fullName evidence="6">ATP-binding protein</fullName>
    </submittedName>
</protein>
<dbReference type="InterPro" id="IPR003439">
    <property type="entry name" value="ABC_transporter-like_ATP-bd"/>
</dbReference>
<keyword evidence="2" id="KW-0813">Transport</keyword>
<dbReference type="GO" id="GO:0016020">
    <property type="term" value="C:membrane"/>
    <property type="evidence" value="ECO:0007669"/>
    <property type="project" value="InterPro"/>
</dbReference>
<name>A0A918TL67_9RHOB</name>
<dbReference type="RefSeq" id="WP_189410798.1">
    <property type="nucleotide sequence ID" value="NZ_BMYJ01000003.1"/>
</dbReference>
<gene>
    <name evidence="6" type="primary">rkpS</name>
    <name evidence="6" type="ORF">GCM10007315_12860</name>
</gene>
<dbReference type="InterPro" id="IPR003593">
    <property type="entry name" value="AAA+_ATPase"/>
</dbReference>
<sequence length="230" mass="25374">MIRLRNLSKSYLLNGRRKVVADNINMIFPSGECVALLGRNGAGKSTLMSMIAGSTEIDRGEITSTGTISWPVGFRGSFHPDLSGAQNTRFVARVYGVDTDELLDFVEEFSDLGDHFYLPIRSYSSGMRSRLSFGMSMGIHFDTYLIDEVTSVGDADFRRKSAAVLQDRLANSGAIVVTHSMAQIRKLCTSAAVLEDGKLTYFDDVDEAISLHHRNLDVAEEEAEEMDEGE</sequence>
<evidence type="ECO:0000313" key="7">
    <source>
        <dbReference type="Proteomes" id="UP000638981"/>
    </source>
</evidence>
<dbReference type="InterPro" id="IPR050683">
    <property type="entry name" value="Bact_Polysacc_Export_ATP-bd"/>
</dbReference>
<dbReference type="PROSITE" id="PS50893">
    <property type="entry name" value="ABC_TRANSPORTER_2"/>
    <property type="match status" value="1"/>
</dbReference>